<dbReference type="PROSITE" id="PS50137">
    <property type="entry name" value="DS_RBD"/>
    <property type="match status" value="1"/>
</dbReference>
<dbReference type="GO" id="GO:0046872">
    <property type="term" value="F:metal ion binding"/>
    <property type="evidence" value="ECO:0007669"/>
    <property type="project" value="UniProtKB-KW"/>
</dbReference>
<evidence type="ECO:0000256" key="12">
    <source>
        <dbReference type="ARBA" id="ARBA00022801"/>
    </source>
</evidence>
<dbReference type="AlphaFoldDB" id="A0A1F6TYI7"/>
<name>A0A1F6TYI7_9PROT</name>
<dbReference type="PANTHER" id="PTHR11207:SF0">
    <property type="entry name" value="RIBONUCLEASE 3"/>
    <property type="match status" value="1"/>
</dbReference>
<dbReference type="GO" id="GO:0042802">
    <property type="term" value="F:identical protein binding"/>
    <property type="evidence" value="ECO:0007669"/>
    <property type="project" value="UniProtKB-ARBA"/>
</dbReference>
<organism evidence="18 19">
    <name type="scientific">Candidatus Muproteobacteria bacterium RIFCSPLOWO2_01_FULL_60_18</name>
    <dbReference type="NCBI Taxonomy" id="1817768"/>
    <lineage>
        <taxon>Bacteria</taxon>
        <taxon>Pseudomonadati</taxon>
        <taxon>Pseudomonadota</taxon>
        <taxon>Candidatus Muproteobacteria</taxon>
    </lineage>
</organism>
<dbReference type="InterPro" id="IPR000999">
    <property type="entry name" value="RNase_III_dom"/>
</dbReference>
<evidence type="ECO:0000256" key="2">
    <source>
        <dbReference type="ARBA" id="ARBA00004496"/>
    </source>
</evidence>
<sequence length="227" mass="25418">MARNKTSAELSRRLAYTFRQPELLERALTHRSKSAANYERLEFLGDSVLGFAISSELYNRYPNLYEGELTRLRASLVKKETLAALARDLDLGNHLRLGEGELKSGGYDRDSILADSLEAVVGAICMDTSVAEAARVILHLYRDKLAGLDPHSIPKDPKTQLQEYLQKLSLPTPTYLVRDVTGEPHNQNFVVECHVTVLDRPVRGEGSSRRHAEQEAAAQALNLLHQR</sequence>
<evidence type="ECO:0000256" key="11">
    <source>
        <dbReference type="ARBA" id="ARBA00022759"/>
    </source>
</evidence>
<dbReference type="Pfam" id="PF14622">
    <property type="entry name" value="Ribonucleas_3_3"/>
    <property type="match status" value="1"/>
</dbReference>
<dbReference type="SMART" id="SM00358">
    <property type="entry name" value="DSRM"/>
    <property type="match status" value="1"/>
</dbReference>
<comment type="catalytic activity">
    <reaction evidence="1 15">
        <text>Endonucleolytic cleavage to 5'-phosphomonoester.</text>
        <dbReference type="EC" id="3.1.26.3"/>
    </reaction>
</comment>
<dbReference type="PANTHER" id="PTHR11207">
    <property type="entry name" value="RIBONUCLEASE III"/>
    <property type="match status" value="1"/>
</dbReference>
<evidence type="ECO:0000313" key="18">
    <source>
        <dbReference type="EMBL" id="OGI50205.1"/>
    </source>
</evidence>
<keyword evidence="6 15" id="KW-0698">rRNA processing</keyword>
<proteinExistence type="inferred from homology"/>
<dbReference type="PROSITE" id="PS00517">
    <property type="entry name" value="RNASE_3_1"/>
    <property type="match status" value="1"/>
</dbReference>
<dbReference type="Proteomes" id="UP000179037">
    <property type="component" value="Unassembled WGS sequence"/>
</dbReference>
<evidence type="ECO:0000259" key="17">
    <source>
        <dbReference type="PROSITE" id="PS50142"/>
    </source>
</evidence>
<keyword evidence="7 15" id="KW-0507">mRNA processing</keyword>
<comment type="subcellular location">
    <subcellularLocation>
        <location evidence="2 15">Cytoplasm</location>
    </subcellularLocation>
</comment>
<comment type="similarity">
    <text evidence="3">Belongs to the ribonuclease III family.</text>
</comment>
<dbReference type="Pfam" id="PF00035">
    <property type="entry name" value="dsrm"/>
    <property type="match status" value="1"/>
</dbReference>
<evidence type="ECO:0000256" key="8">
    <source>
        <dbReference type="ARBA" id="ARBA00022694"/>
    </source>
</evidence>
<feature type="binding site" evidence="15">
    <location>
        <position position="118"/>
    </location>
    <ligand>
        <name>Mg(2+)</name>
        <dbReference type="ChEBI" id="CHEBI:18420"/>
    </ligand>
</feature>
<evidence type="ECO:0000256" key="5">
    <source>
        <dbReference type="ARBA" id="ARBA00022490"/>
    </source>
</evidence>
<evidence type="ECO:0000256" key="6">
    <source>
        <dbReference type="ARBA" id="ARBA00022552"/>
    </source>
</evidence>
<feature type="active site" evidence="15">
    <location>
        <position position="46"/>
    </location>
</feature>
<keyword evidence="14 15" id="KW-0694">RNA-binding</keyword>
<dbReference type="SUPFAM" id="SSF69065">
    <property type="entry name" value="RNase III domain-like"/>
    <property type="match status" value="1"/>
</dbReference>
<evidence type="ECO:0000256" key="7">
    <source>
        <dbReference type="ARBA" id="ARBA00022664"/>
    </source>
</evidence>
<dbReference type="NCBIfam" id="TIGR02191">
    <property type="entry name" value="RNaseIII"/>
    <property type="match status" value="1"/>
</dbReference>
<keyword evidence="11 15" id="KW-0255">Endonuclease</keyword>
<dbReference type="SMART" id="SM00535">
    <property type="entry name" value="RIBOc"/>
    <property type="match status" value="1"/>
</dbReference>
<keyword evidence="9 15" id="KW-0540">Nuclease</keyword>
<protein>
    <recommendedName>
        <fullName evidence="15">Ribonuclease 3</fullName>
        <ecNumber evidence="15">3.1.26.3</ecNumber>
    </recommendedName>
    <alternativeName>
        <fullName evidence="15">Ribonuclease III</fullName>
        <shortName evidence="15">RNase III</shortName>
    </alternativeName>
</protein>
<dbReference type="CDD" id="cd00593">
    <property type="entry name" value="RIBOc"/>
    <property type="match status" value="1"/>
</dbReference>
<dbReference type="STRING" id="1817768.A3A87_07740"/>
<dbReference type="GO" id="GO:0008033">
    <property type="term" value="P:tRNA processing"/>
    <property type="evidence" value="ECO:0007669"/>
    <property type="project" value="UniProtKB-KW"/>
</dbReference>
<dbReference type="SUPFAM" id="SSF54768">
    <property type="entry name" value="dsRNA-binding domain-like"/>
    <property type="match status" value="1"/>
</dbReference>
<evidence type="ECO:0000256" key="13">
    <source>
        <dbReference type="ARBA" id="ARBA00022842"/>
    </source>
</evidence>
<dbReference type="FunFam" id="1.10.1520.10:FF:000001">
    <property type="entry name" value="Ribonuclease 3"/>
    <property type="match status" value="1"/>
</dbReference>
<dbReference type="GO" id="GO:0004525">
    <property type="term" value="F:ribonuclease III activity"/>
    <property type="evidence" value="ECO:0007669"/>
    <property type="project" value="UniProtKB-UniRule"/>
</dbReference>
<evidence type="ECO:0000256" key="10">
    <source>
        <dbReference type="ARBA" id="ARBA00022723"/>
    </source>
</evidence>
<evidence type="ECO:0000256" key="15">
    <source>
        <dbReference type="HAMAP-Rule" id="MF_00104"/>
    </source>
</evidence>
<dbReference type="Gene3D" id="1.10.1520.10">
    <property type="entry name" value="Ribonuclease III domain"/>
    <property type="match status" value="1"/>
</dbReference>
<dbReference type="EC" id="3.1.26.3" evidence="15"/>
<comment type="caution">
    <text evidence="18">The sequence shown here is derived from an EMBL/GenBank/DDBJ whole genome shotgun (WGS) entry which is preliminary data.</text>
</comment>
<keyword evidence="10 15" id="KW-0479">Metal-binding</keyword>
<dbReference type="FunFam" id="3.30.160.20:FF:000003">
    <property type="entry name" value="Ribonuclease 3"/>
    <property type="match status" value="1"/>
</dbReference>
<dbReference type="PROSITE" id="PS50142">
    <property type="entry name" value="RNASE_3_2"/>
    <property type="match status" value="1"/>
</dbReference>
<dbReference type="InterPro" id="IPR011907">
    <property type="entry name" value="RNase_III"/>
</dbReference>
<keyword evidence="5 15" id="KW-0963">Cytoplasm</keyword>
<dbReference type="GO" id="GO:0003725">
    <property type="term" value="F:double-stranded RNA binding"/>
    <property type="evidence" value="ECO:0007669"/>
    <property type="project" value="TreeGrafter"/>
</dbReference>
<evidence type="ECO:0000256" key="9">
    <source>
        <dbReference type="ARBA" id="ARBA00022722"/>
    </source>
</evidence>
<dbReference type="GO" id="GO:0006397">
    <property type="term" value="P:mRNA processing"/>
    <property type="evidence" value="ECO:0007669"/>
    <property type="project" value="UniProtKB-UniRule"/>
</dbReference>
<feature type="domain" description="RNase III" evidence="17">
    <location>
        <begin position="7"/>
        <end position="129"/>
    </location>
</feature>
<dbReference type="GO" id="GO:0006364">
    <property type="term" value="P:rRNA processing"/>
    <property type="evidence" value="ECO:0007669"/>
    <property type="project" value="UniProtKB-UniRule"/>
</dbReference>
<feature type="active site" evidence="15">
    <location>
        <position position="118"/>
    </location>
</feature>
<keyword evidence="12 15" id="KW-0378">Hydrolase</keyword>
<dbReference type="Gene3D" id="3.30.160.20">
    <property type="match status" value="1"/>
</dbReference>
<dbReference type="GO" id="GO:0010468">
    <property type="term" value="P:regulation of gene expression"/>
    <property type="evidence" value="ECO:0007669"/>
    <property type="project" value="TreeGrafter"/>
</dbReference>
<feature type="binding site" evidence="15">
    <location>
        <position position="115"/>
    </location>
    <ligand>
        <name>Mg(2+)</name>
        <dbReference type="ChEBI" id="CHEBI:18420"/>
    </ligand>
</feature>
<evidence type="ECO:0000256" key="3">
    <source>
        <dbReference type="ARBA" id="ARBA00010183"/>
    </source>
</evidence>
<dbReference type="InterPro" id="IPR036389">
    <property type="entry name" value="RNase_III_sf"/>
</dbReference>
<dbReference type="EMBL" id="MFTC01000077">
    <property type="protein sequence ID" value="OGI50205.1"/>
    <property type="molecule type" value="Genomic_DNA"/>
</dbReference>
<dbReference type="HAMAP" id="MF_00104">
    <property type="entry name" value="RNase_III"/>
    <property type="match status" value="1"/>
</dbReference>
<feature type="binding site" evidence="15">
    <location>
        <position position="42"/>
    </location>
    <ligand>
        <name>Mg(2+)</name>
        <dbReference type="ChEBI" id="CHEBI:18420"/>
    </ligand>
</feature>
<comment type="function">
    <text evidence="15">Digests double-stranded RNA. Involved in the processing of primary rRNA transcript to yield the immediate precursors to the large and small rRNAs (23S and 16S). Processes some mRNAs, and tRNAs when they are encoded in the rRNA operon. Processes pre-crRNA and tracrRNA of type II CRISPR loci if present in the organism.</text>
</comment>
<evidence type="ECO:0000256" key="4">
    <source>
        <dbReference type="ARBA" id="ARBA00011738"/>
    </source>
</evidence>
<keyword evidence="13 15" id="KW-0460">Magnesium</keyword>
<dbReference type="CDD" id="cd10845">
    <property type="entry name" value="DSRM_RNAse_III_family"/>
    <property type="match status" value="1"/>
</dbReference>
<dbReference type="GO" id="GO:0019843">
    <property type="term" value="F:rRNA binding"/>
    <property type="evidence" value="ECO:0007669"/>
    <property type="project" value="UniProtKB-KW"/>
</dbReference>
<keyword evidence="8 15" id="KW-0819">tRNA processing</keyword>
<evidence type="ECO:0000256" key="14">
    <source>
        <dbReference type="ARBA" id="ARBA00022884"/>
    </source>
</evidence>
<reference evidence="18 19" key="1">
    <citation type="journal article" date="2016" name="Nat. Commun.">
        <title>Thousands of microbial genomes shed light on interconnected biogeochemical processes in an aquifer system.</title>
        <authorList>
            <person name="Anantharaman K."/>
            <person name="Brown C.T."/>
            <person name="Hug L.A."/>
            <person name="Sharon I."/>
            <person name="Castelle C.J."/>
            <person name="Probst A.J."/>
            <person name="Thomas B.C."/>
            <person name="Singh A."/>
            <person name="Wilkins M.J."/>
            <person name="Karaoz U."/>
            <person name="Brodie E.L."/>
            <person name="Williams K.H."/>
            <person name="Hubbard S.S."/>
            <person name="Banfield J.F."/>
        </authorList>
    </citation>
    <scope>NUCLEOTIDE SEQUENCE [LARGE SCALE GENOMIC DNA]</scope>
</reference>
<evidence type="ECO:0000313" key="19">
    <source>
        <dbReference type="Proteomes" id="UP000179037"/>
    </source>
</evidence>
<dbReference type="GO" id="GO:0005737">
    <property type="term" value="C:cytoplasm"/>
    <property type="evidence" value="ECO:0007669"/>
    <property type="project" value="UniProtKB-SubCell"/>
</dbReference>
<feature type="domain" description="DRBM" evidence="16">
    <location>
        <begin position="156"/>
        <end position="226"/>
    </location>
</feature>
<evidence type="ECO:0000259" key="16">
    <source>
        <dbReference type="PROSITE" id="PS50137"/>
    </source>
</evidence>
<accession>A0A1F6TYI7</accession>
<comment type="subunit">
    <text evidence="4 15">Homodimer.</text>
</comment>
<gene>
    <name evidence="15" type="primary">rnc</name>
    <name evidence="18" type="ORF">A3A87_07740</name>
</gene>
<dbReference type="InterPro" id="IPR014720">
    <property type="entry name" value="dsRBD_dom"/>
</dbReference>
<keyword evidence="15" id="KW-0699">rRNA-binding</keyword>
<comment type="cofactor">
    <cofactor evidence="15">
        <name>Mg(2+)</name>
        <dbReference type="ChEBI" id="CHEBI:18420"/>
    </cofactor>
</comment>
<evidence type="ECO:0000256" key="1">
    <source>
        <dbReference type="ARBA" id="ARBA00000109"/>
    </source>
</evidence>